<organism evidence="2">
    <name type="scientific">Rhizophora mucronata</name>
    <name type="common">Asiatic mangrove</name>
    <dbReference type="NCBI Taxonomy" id="61149"/>
    <lineage>
        <taxon>Eukaryota</taxon>
        <taxon>Viridiplantae</taxon>
        <taxon>Streptophyta</taxon>
        <taxon>Embryophyta</taxon>
        <taxon>Tracheophyta</taxon>
        <taxon>Spermatophyta</taxon>
        <taxon>Magnoliopsida</taxon>
        <taxon>eudicotyledons</taxon>
        <taxon>Gunneridae</taxon>
        <taxon>Pentapetalae</taxon>
        <taxon>rosids</taxon>
        <taxon>fabids</taxon>
        <taxon>Malpighiales</taxon>
        <taxon>Rhizophoraceae</taxon>
        <taxon>Rhizophora</taxon>
    </lineage>
</organism>
<dbReference type="EMBL" id="GGEC01018619">
    <property type="protein sequence ID" value="MBW99102.1"/>
    <property type="molecule type" value="Transcribed_RNA"/>
</dbReference>
<proteinExistence type="predicted"/>
<accession>A0A2P2K071</accession>
<evidence type="ECO:0000313" key="2">
    <source>
        <dbReference type="EMBL" id="MBW99104.1"/>
    </source>
</evidence>
<dbReference type="AlphaFoldDB" id="A0A2P2K071"/>
<protein>
    <submittedName>
        <fullName evidence="1 2">Anaphase-promoting complex subunit 10</fullName>
    </submittedName>
</protein>
<dbReference type="EMBL" id="GGEC01018621">
    <property type="protein sequence ID" value="MBW99104.1"/>
    <property type="molecule type" value="Transcribed_RNA"/>
</dbReference>
<reference evidence="2" key="1">
    <citation type="submission" date="2018-02" db="EMBL/GenBank/DDBJ databases">
        <title>Rhizophora mucronata_Transcriptome.</title>
        <authorList>
            <person name="Meera S.P."/>
            <person name="Sreeshan A."/>
            <person name="Augustine A."/>
        </authorList>
    </citation>
    <scope>NUCLEOTIDE SEQUENCE</scope>
    <source>
        <tissue evidence="2">Leaf</tissue>
    </source>
</reference>
<name>A0A2P2K071_RHIMU</name>
<sequence length="71" mass="8169">MGYCLFISKYLVTAFSFPSLGSLFFRICSASSKMVSCSTTWLQTGRRLHLVFHVKNKLQYVLVIACYKYLT</sequence>
<evidence type="ECO:0000313" key="1">
    <source>
        <dbReference type="EMBL" id="MBW99102.1"/>
    </source>
</evidence>